<dbReference type="InterPro" id="IPR036047">
    <property type="entry name" value="F-box-like_dom_sf"/>
</dbReference>
<dbReference type="Gramene" id="RZC71880">
    <property type="protein sequence ID" value="RZC71880"/>
    <property type="gene ID" value="C5167_035112"/>
</dbReference>
<sequence length="168" mass="19424">MEEEGVGGEDRIHRLPEHLIHHILSLLPTKCVVSTTILSKEWRNLWISLHVLDFREWKSPDTEETQSSTRSFMDFVDKILVLRKKFCITCHGKYFDDQRIKAWITMAVKCGVEELIVSRDAEGADIIPVDLYTCESPTLLDIDLYGGQHLNLPQLVSFPRLKILQLYS</sequence>
<organism evidence="2 3">
    <name type="scientific">Papaver somniferum</name>
    <name type="common">Opium poppy</name>
    <dbReference type="NCBI Taxonomy" id="3469"/>
    <lineage>
        <taxon>Eukaryota</taxon>
        <taxon>Viridiplantae</taxon>
        <taxon>Streptophyta</taxon>
        <taxon>Embryophyta</taxon>
        <taxon>Tracheophyta</taxon>
        <taxon>Spermatophyta</taxon>
        <taxon>Magnoliopsida</taxon>
        <taxon>Ranunculales</taxon>
        <taxon>Papaveraceae</taxon>
        <taxon>Papaveroideae</taxon>
        <taxon>Papaver</taxon>
    </lineage>
</organism>
<dbReference type="InterPro" id="IPR001810">
    <property type="entry name" value="F-box_dom"/>
</dbReference>
<keyword evidence="3" id="KW-1185">Reference proteome</keyword>
<protein>
    <recommendedName>
        <fullName evidence="1">F-box domain-containing protein</fullName>
    </recommendedName>
</protein>
<dbReference type="PANTHER" id="PTHR31293">
    <property type="entry name" value="RNI-LIKE SUPERFAMILY PROTEIN"/>
    <property type="match status" value="1"/>
</dbReference>
<feature type="domain" description="F-box" evidence="1">
    <location>
        <begin position="9"/>
        <end position="45"/>
    </location>
</feature>
<dbReference type="EMBL" id="CM010721">
    <property type="protein sequence ID" value="RZC71880.1"/>
    <property type="molecule type" value="Genomic_DNA"/>
</dbReference>
<dbReference type="SUPFAM" id="SSF81383">
    <property type="entry name" value="F-box domain"/>
    <property type="match status" value="1"/>
</dbReference>
<dbReference type="InterPro" id="IPR053781">
    <property type="entry name" value="F-box_AtFBL13-like"/>
</dbReference>
<dbReference type="Proteomes" id="UP000316621">
    <property type="component" value="Chromosome 7"/>
</dbReference>
<name>A0A4Y7KHQ2_PAPSO</name>
<evidence type="ECO:0000313" key="2">
    <source>
        <dbReference type="EMBL" id="RZC71880.1"/>
    </source>
</evidence>
<gene>
    <name evidence="2" type="ORF">C5167_035112</name>
</gene>
<proteinExistence type="predicted"/>
<dbReference type="PROSITE" id="PS50181">
    <property type="entry name" value="FBOX"/>
    <property type="match status" value="1"/>
</dbReference>
<reference evidence="2 3" key="1">
    <citation type="journal article" date="2018" name="Science">
        <title>The opium poppy genome and morphinan production.</title>
        <authorList>
            <person name="Guo L."/>
            <person name="Winzer T."/>
            <person name="Yang X."/>
            <person name="Li Y."/>
            <person name="Ning Z."/>
            <person name="He Z."/>
            <person name="Teodor R."/>
            <person name="Lu Y."/>
            <person name="Bowser T.A."/>
            <person name="Graham I.A."/>
            <person name="Ye K."/>
        </authorList>
    </citation>
    <scope>NUCLEOTIDE SEQUENCE [LARGE SCALE GENOMIC DNA]</scope>
    <source>
        <strain evidence="3">cv. HN1</strain>
        <tissue evidence="2">Leaves</tissue>
    </source>
</reference>
<dbReference type="Pfam" id="PF00646">
    <property type="entry name" value="F-box"/>
    <property type="match status" value="1"/>
</dbReference>
<dbReference type="OMA" id="LISCNFA"/>
<dbReference type="CDD" id="cd22160">
    <property type="entry name" value="F-box_AtFBL13-like"/>
    <property type="match status" value="1"/>
</dbReference>
<evidence type="ECO:0000259" key="1">
    <source>
        <dbReference type="PROSITE" id="PS50181"/>
    </source>
</evidence>
<dbReference type="InterPro" id="IPR055294">
    <property type="entry name" value="FBL60-like"/>
</dbReference>
<dbReference type="PANTHER" id="PTHR31293:SF12">
    <property type="entry name" value="RNI-LIKE SUPERFAMILY PROTEIN"/>
    <property type="match status" value="1"/>
</dbReference>
<accession>A0A4Y7KHQ2</accession>
<evidence type="ECO:0000313" key="3">
    <source>
        <dbReference type="Proteomes" id="UP000316621"/>
    </source>
</evidence>
<dbReference type="AlphaFoldDB" id="A0A4Y7KHQ2"/>
<dbReference type="Gene3D" id="1.20.1280.50">
    <property type="match status" value="1"/>
</dbReference>